<dbReference type="InterPro" id="IPR037914">
    <property type="entry name" value="SpoVT-AbrB_sf"/>
</dbReference>
<dbReference type="PANTHER" id="PTHR42930">
    <property type="entry name" value="PHOSPHATE-SPECIFIC TRANSPORT SYSTEM ACCESSORY PROTEIN PHOU"/>
    <property type="match status" value="1"/>
</dbReference>
<dbReference type="InterPro" id="IPR007159">
    <property type="entry name" value="SpoVT-AbrB_dom"/>
</dbReference>
<evidence type="ECO:0000313" key="2">
    <source>
        <dbReference type="EMBL" id="WEU39916.1"/>
    </source>
</evidence>
<dbReference type="Pfam" id="PF04014">
    <property type="entry name" value="MazE_antitoxin"/>
    <property type="match status" value="1"/>
</dbReference>
<dbReference type="SMART" id="SM00966">
    <property type="entry name" value="SpoVT_AbrB"/>
    <property type="match status" value="1"/>
</dbReference>
<dbReference type="AlphaFoldDB" id="A0AAF0D1G6"/>
<gene>
    <name evidence="2" type="ORF">OdinLCB4_005450</name>
</gene>
<dbReference type="InterPro" id="IPR026022">
    <property type="entry name" value="PhoU_dom"/>
</dbReference>
<feature type="domain" description="SpoVT-AbrB" evidence="1">
    <location>
        <begin position="8"/>
        <end position="54"/>
    </location>
</feature>
<dbReference type="SUPFAM" id="SSF109755">
    <property type="entry name" value="PhoU-like"/>
    <property type="match status" value="1"/>
</dbReference>
<dbReference type="InterPro" id="IPR038078">
    <property type="entry name" value="PhoU-like_sf"/>
</dbReference>
<dbReference type="Gene3D" id="1.20.58.220">
    <property type="entry name" value="Phosphate transport system protein phou homolog 2, domain 2"/>
    <property type="match status" value="2"/>
</dbReference>
<dbReference type="KEGG" id="oyw:OdinLCB4_005450"/>
<dbReference type="GO" id="GO:0045936">
    <property type="term" value="P:negative regulation of phosphate metabolic process"/>
    <property type="evidence" value="ECO:0007669"/>
    <property type="project" value="InterPro"/>
</dbReference>
<dbReference type="GO" id="GO:0003677">
    <property type="term" value="F:DNA binding"/>
    <property type="evidence" value="ECO:0007669"/>
    <property type="project" value="InterPro"/>
</dbReference>
<reference evidence="2" key="2">
    <citation type="journal article" date="2022" name="Nat. Microbiol.">
        <title>A closed Candidatus Odinarchaeum chromosome exposes Asgard archaeal viruses.</title>
        <authorList>
            <person name="Tamarit D."/>
            <person name="Caceres E.F."/>
            <person name="Krupovic M."/>
            <person name="Nijland R."/>
            <person name="Eme L."/>
            <person name="Robinson N.P."/>
            <person name="Ettema T.J.G."/>
        </authorList>
    </citation>
    <scope>NUCLEOTIDE SEQUENCE</scope>
    <source>
        <strain evidence="2">LCB_4</strain>
    </source>
</reference>
<evidence type="ECO:0000313" key="3">
    <source>
        <dbReference type="Proteomes" id="UP000186851"/>
    </source>
</evidence>
<dbReference type="PANTHER" id="PTHR42930:SF2">
    <property type="entry name" value="PHOU DOMAIN-CONTAINING PROTEIN"/>
    <property type="match status" value="1"/>
</dbReference>
<dbReference type="EMBL" id="CP091871">
    <property type="protein sequence ID" value="WEU39916.1"/>
    <property type="molecule type" value="Genomic_DNA"/>
</dbReference>
<evidence type="ECO:0000259" key="1">
    <source>
        <dbReference type="SMART" id="SM00966"/>
    </source>
</evidence>
<reference evidence="2" key="1">
    <citation type="journal article" date="2017" name="Nature">
        <title>Asgard archaea illuminate the origin of eukaryotic cellular complexity.</title>
        <authorList>
            <person name="Zaremba-Niedzwiedzka K."/>
            <person name="Caceres E.F."/>
            <person name="Saw J.H."/>
            <person name="Backstrom D."/>
            <person name="Juzokaite L."/>
            <person name="Vancaester E."/>
            <person name="Seitz K.W."/>
            <person name="Anantharaman K."/>
            <person name="Starnawski P."/>
            <person name="Kjeldsen K.U."/>
            <person name="Scott M.B."/>
            <person name="Nunoura T."/>
            <person name="Banfield J.F."/>
            <person name="Schramm A."/>
            <person name="Baker B.J."/>
            <person name="Spang A."/>
            <person name="Ettema T.J.G."/>
        </authorList>
    </citation>
    <scope>NUCLEOTIDE SEQUENCE</scope>
    <source>
        <strain evidence="2">LCB_4</strain>
    </source>
</reference>
<sequence>MEQRKIIKLGESSLVVSLPKEWIEKFNIKKGDTVDFEISEEGSLIIIPKLILGPAEREVEIIASSDFTPGRLERELIAAYLGNYSTIRVKAEENFTKEQQLEIRSRVKRLTGCQIIESSSSEIVIQNLLRVDELSVDKGIYRAYLITLSMLKDCITSIQELKPELLDNLPQIDDDVDQFYFLILKQLRSGLLDYRTLFKLKLKPIDCLDYFMVMQRIEHIADHINRIADQLKLLFSSSPHCDNILKELLELLTTVYTIFEGAMDSFLIGNIDIANKIINDNMSFKNKREAFKKWFENNKLPPDILVALNFTVDSIFRISDYATDIAEVAINRVI</sequence>
<organism evidence="2 3">
    <name type="scientific">Odinarchaeota yellowstonii (strain LCB_4)</name>
    <dbReference type="NCBI Taxonomy" id="1841599"/>
    <lineage>
        <taxon>Archaea</taxon>
        <taxon>Promethearchaeati</taxon>
        <taxon>Candidatus Odinarchaeota</taxon>
        <taxon>Candidatus Odinarchaeia</taxon>
        <taxon>Candidatus Odinarchaeales</taxon>
        <taxon>Candidatus Odinarchaeaceae</taxon>
        <taxon>Candidatus Odinarchaeum</taxon>
    </lineage>
</organism>
<dbReference type="Proteomes" id="UP000186851">
    <property type="component" value="Chromosome"/>
</dbReference>
<name>A0AAF0D1G6_ODILC</name>
<proteinExistence type="predicted"/>
<dbReference type="Pfam" id="PF01895">
    <property type="entry name" value="PhoU"/>
    <property type="match status" value="2"/>
</dbReference>
<dbReference type="GO" id="GO:0030643">
    <property type="term" value="P:intracellular phosphate ion homeostasis"/>
    <property type="evidence" value="ECO:0007669"/>
    <property type="project" value="InterPro"/>
</dbReference>
<dbReference type="Gene3D" id="2.10.260.10">
    <property type="match status" value="1"/>
</dbReference>
<dbReference type="InterPro" id="IPR028366">
    <property type="entry name" value="PhoU"/>
</dbReference>
<accession>A0AAF0D1G6</accession>
<protein>
    <submittedName>
        <fullName evidence="2">Phosphate uptake regulator PhoU</fullName>
    </submittedName>
</protein>
<dbReference type="SUPFAM" id="SSF89447">
    <property type="entry name" value="AbrB/MazE/MraZ-like"/>
    <property type="match status" value="1"/>
</dbReference>